<evidence type="ECO:0000256" key="8">
    <source>
        <dbReference type="SAM" id="Phobius"/>
    </source>
</evidence>
<dbReference type="Gene3D" id="3.30.70.100">
    <property type="match status" value="1"/>
</dbReference>
<dbReference type="Pfam" id="PF21088">
    <property type="entry name" value="MS_channel_1st"/>
    <property type="match status" value="1"/>
</dbReference>
<dbReference type="InterPro" id="IPR045276">
    <property type="entry name" value="YbiO_bact"/>
</dbReference>
<keyword evidence="5 8" id="KW-1133">Transmembrane helix</keyword>
<dbReference type="InterPro" id="IPR006685">
    <property type="entry name" value="MscS_channel_2nd"/>
</dbReference>
<protein>
    <submittedName>
        <fullName evidence="12">Mechanosensitive ion channel family protein</fullName>
    </submittedName>
</protein>
<dbReference type="InterPro" id="IPR049142">
    <property type="entry name" value="MS_channel_1st"/>
</dbReference>
<feature type="transmembrane region" description="Helical" evidence="8">
    <location>
        <begin position="102"/>
        <end position="121"/>
    </location>
</feature>
<keyword evidence="3" id="KW-1003">Cell membrane</keyword>
<evidence type="ECO:0000256" key="6">
    <source>
        <dbReference type="ARBA" id="ARBA00023136"/>
    </source>
</evidence>
<evidence type="ECO:0000256" key="3">
    <source>
        <dbReference type="ARBA" id="ARBA00022475"/>
    </source>
</evidence>
<dbReference type="SUPFAM" id="SSF82689">
    <property type="entry name" value="Mechanosensitive channel protein MscS (YggB), C-terminal domain"/>
    <property type="match status" value="1"/>
</dbReference>
<proteinExistence type="inferred from homology"/>
<dbReference type="Proteomes" id="UP001501736">
    <property type="component" value="Unassembled WGS sequence"/>
</dbReference>
<comment type="subcellular location">
    <subcellularLocation>
        <location evidence="1">Cell membrane</location>
        <topology evidence="1">Multi-pass membrane protein</topology>
    </subcellularLocation>
</comment>
<dbReference type="EMBL" id="BAAAYG010000003">
    <property type="protein sequence ID" value="GAA3281906.1"/>
    <property type="molecule type" value="Genomic_DNA"/>
</dbReference>
<evidence type="ECO:0000313" key="13">
    <source>
        <dbReference type="Proteomes" id="UP001501736"/>
    </source>
</evidence>
<evidence type="ECO:0000259" key="9">
    <source>
        <dbReference type="Pfam" id="PF00924"/>
    </source>
</evidence>
<evidence type="ECO:0000256" key="4">
    <source>
        <dbReference type="ARBA" id="ARBA00022692"/>
    </source>
</evidence>
<feature type="transmembrane region" description="Helical" evidence="8">
    <location>
        <begin position="20"/>
        <end position="37"/>
    </location>
</feature>
<comment type="caution">
    <text evidence="12">The sequence shown here is derived from an EMBL/GenBank/DDBJ whole genome shotgun (WGS) entry which is preliminary data.</text>
</comment>
<dbReference type="PANTHER" id="PTHR30460:SF0">
    <property type="entry name" value="MODERATE CONDUCTANCE MECHANOSENSITIVE CHANNEL YBIO"/>
    <property type="match status" value="1"/>
</dbReference>
<dbReference type="Gene3D" id="2.30.30.60">
    <property type="match status" value="1"/>
</dbReference>
<keyword evidence="13" id="KW-1185">Reference proteome</keyword>
<evidence type="ECO:0000256" key="2">
    <source>
        <dbReference type="ARBA" id="ARBA00008017"/>
    </source>
</evidence>
<feature type="domain" description="Mechanosensitive ion channel MscS" evidence="9">
    <location>
        <begin position="124"/>
        <end position="187"/>
    </location>
</feature>
<dbReference type="SUPFAM" id="SSF82861">
    <property type="entry name" value="Mechanosensitive channel protein MscS (YggB), transmembrane region"/>
    <property type="match status" value="1"/>
</dbReference>
<comment type="similarity">
    <text evidence="2">Belongs to the MscS (TC 1.A.23) family.</text>
</comment>
<dbReference type="InterPro" id="IPR049278">
    <property type="entry name" value="MS_channel_C"/>
</dbReference>
<sequence length="301" mass="32246">MDFSDGLQWQDLLGEPLRAATIIVVAFIINLIARAFIKRSARTMAKGSARGSRDQSPATSDAITRARREQRATTVGSMLGSLATTVIFAVAIMMVLSELGFNLAPVLASAGVLGLAIGFGAQSLIKDYLAGFFIVVDDQYGIGDIVDVGEAVGTVEDMALRTTRIRSLDGALWHVRNGEILRVANHSQGWARAIIDLRVPYAADEGAVQEVIADASRALSEEADVAEDLLGEPEVWGVEELDGDGLTIRTVVATRPAAQWAVTRAFRAELKRQLDRKGLSVPLHSQVVVHSGRASEGAEQN</sequence>
<gene>
    <name evidence="12" type="ORF">GCM10020260_08150</name>
</gene>
<reference evidence="13" key="1">
    <citation type="journal article" date="2019" name="Int. J. Syst. Evol. Microbiol.">
        <title>The Global Catalogue of Microorganisms (GCM) 10K type strain sequencing project: providing services to taxonomists for standard genome sequencing and annotation.</title>
        <authorList>
            <consortium name="The Broad Institute Genomics Platform"/>
            <consortium name="The Broad Institute Genome Sequencing Center for Infectious Disease"/>
            <person name="Wu L."/>
            <person name="Ma J."/>
        </authorList>
    </citation>
    <scope>NUCLEOTIDE SEQUENCE [LARGE SCALE GENOMIC DNA]</scope>
    <source>
        <strain evidence="13">JCM 11483</strain>
    </source>
</reference>
<feature type="transmembrane region" description="Helical" evidence="8">
    <location>
        <begin position="75"/>
        <end position="96"/>
    </location>
</feature>
<dbReference type="Pfam" id="PF21082">
    <property type="entry name" value="MS_channel_3rd"/>
    <property type="match status" value="1"/>
</dbReference>
<evidence type="ECO:0000259" key="10">
    <source>
        <dbReference type="Pfam" id="PF21082"/>
    </source>
</evidence>
<evidence type="ECO:0000256" key="5">
    <source>
        <dbReference type="ARBA" id="ARBA00022989"/>
    </source>
</evidence>
<name>A0ABP6RH39_9MICC</name>
<keyword evidence="4 8" id="KW-0812">Transmembrane</keyword>
<keyword evidence="6 8" id="KW-0472">Membrane</keyword>
<dbReference type="RefSeq" id="WP_344718457.1">
    <property type="nucleotide sequence ID" value="NZ_BAAAYG010000003.1"/>
</dbReference>
<dbReference type="Pfam" id="PF00924">
    <property type="entry name" value="MS_channel_2nd"/>
    <property type="match status" value="1"/>
</dbReference>
<dbReference type="InterPro" id="IPR011066">
    <property type="entry name" value="MscS_channel_C_sf"/>
</dbReference>
<feature type="region of interest" description="Disordered" evidence="7">
    <location>
        <begin position="47"/>
        <end position="66"/>
    </location>
</feature>
<dbReference type="PANTHER" id="PTHR30460">
    <property type="entry name" value="MODERATE CONDUCTANCE MECHANOSENSITIVE CHANNEL YBIO"/>
    <property type="match status" value="1"/>
</dbReference>
<evidence type="ECO:0000256" key="1">
    <source>
        <dbReference type="ARBA" id="ARBA00004651"/>
    </source>
</evidence>
<dbReference type="SUPFAM" id="SSF50182">
    <property type="entry name" value="Sm-like ribonucleoproteins"/>
    <property type="match status" value="1"/>
</dbReference>
<accession>A0ABP6RH39</accession>
<evidence type="ECO:0000259" key="11">
    <source>
        <dbReference type="Pfam" id="PF21088"/>
    </source>
</evidence>
<feature type="domain" description="Mechanosensitive ion channel MscS C-terminal" evidence="10">
    <location>
        <begin position="196"/>
        <end position="280"/>
    </location>
</feature>
<evidence type="ECO:0000256" key="7">
    <source>
        <dbReference type="SAM" id="MobiDB-lite"/>
    </source>
</evidence>
<dbReference type="InterPro" id="IPR010920">
    <property type="entry name" value="LSM_dom_sf"/>
</dbReference>
<organism evidence="12 13">
    <name type="scientific">Nesterenkonia halobia</name>
    <dbReference type="NCBI Taxonomy" id="37922"/>
    <lineage>
        <taxon>Bacteria</taxon>
        <taxon>Bacillati</taxon>
        <taxon>Actinomycetota</taxon>
        <taxon>Actinomycetes</taxon>
        <taxon>Micrococcales</taxon>
        <taxon>Micrococcaceae</taxon>
        <taxon>Nesterenkonia</taxon>
    </lineage>
</organism>
<dbReference type="Gene3D" id="1.10.287.1260">
    <property type="match status" value="1"/>
</dbReference>
<evidence type="ECO:0000313" key="12">
    <source>
        <dbReference type="EMBL" id="GAA3281906.1"/>
    </source>
</evidence>
<feature type="domain" description="Mechanosensitive ion channel transmembrane helices 2/3" evidence="11">
    <location>
        <begin position="86"/>
        <end position="122"/>
    </location>
</feature>
<dbReference type="InterPro" id="IPR011014">
    <property type="entry name" value="MscS_channel_TM-2"/>
</dbReference>
<dbReference type="InterPro" id="IPR023408">
    <property type="entry name" value="MscS_beta-dom_sf"/>
</dbReference>